<sequence length="667" mass="73651">MRVRTLGLVAALLFGCSGSYGNAKLPATLAQAASRSLQGREVDVIAERGFVITEDRAPSFHYGYTALFKAHQPVYVTADALLEAWHASYDVILKGLEQHAMIPALQTMLGELRNNLQRAPAGDDEAREDIDTYLAVAESLASGNPASSVTKGDARPAAAIVERALRAAGPGKLGLFGRDVDFDDSMLKPRGHYTESVELERYFRAMSWLGRVEIRLARKQKDRWMADRRAVRAATLLRALFTPRAMQAWKDIDGLMGSFVGPSDSMSLPGFDQAAKTLGDVARASDDALGAAFSKEAGQKIGTQLAYRGDESIAFVTLGQRYVFDSHVFSAVTYGQLRQYRMMPSPLDVAATVFHHAGARALLEPQIATYGREYADALDDLSQKATAAGPALWKGSLYHLWLDALRELSPQAERDRGLPAPLSSESWGRRLLNTQLASWAELRHDNLLYAKQSVTAMIACDYPDGYVDPYPGFFGALEALAAKGRDAVGALSIEPSVKVQYSRYFEQFRAVAGQLREMAEKERRNEPLNEQDIDYLNHMVSLTGRTTRGGYGTETIVTPQGWYADLYFDRDDVLWNKPVVADVHTQPTDETGRPVGRVLHVGTASPRMLVVTIQHDGGKNTRSYRGFVSTYLERTTENYQRLTDADWRGALEMAPPPPPAWIRPILP</sequence>
<evidence type="ECO:0000313" key="3">
    <source>
        <dbReference type="Proteomes" id="UP001374803"/>
    </source>
</evidence>
<proteinExistence type="predicted"/>
<evidence type="ECO:0000256" key="1">
    <source>
        <dbReference type="SAM" id="SignalP"/>
    </source>
</evidence>
<dbReference type="SMART" id="SM01325">
    <property type="entry name" value="DUF3160"/>
    <property type="match status" value="1"/>
</dbReference>
<keyword evidence="1" id="KW-0732">Signal</keyword>
<dbReference type="InterPro" id="IPR022601">
    <property type="entry name" value="DUF3160"/>
</dbReference>
<gene>
    <name evidence="2" type="ORF">LVJ94_02645</name>
</gene>
<feature type="signal peptide" evidence="1">
    <location>
        <begin position="1"/>
        <end position="23"/>
    </location>
</feature>
<feature type="chain" id="PRO_5046842764" evidence="1">
    <location>
        <begin position="24"/>
        <end position="667"/>
    </location>
</feature>
<dbReference type="Proteomes" id="UP001374803">
    <property type="component" value="Chromosome"/>
</dbReference>
<name>A0ABZ2LAC4_9BACT</name>
<dbReference type="PROSITE" id="PS51257">
    <property type="entry name" value="PROKAR_LIPOPROTEIN"/>
    <property type="match status" value="1"/>
</dbReference>
<dbReference type="RefSeq" id="WP_394835812.1">
    <property type="nucleotide sequence ID" value="NZ_CP089929.1"/>
</dbReference>
<protein>
    <submittedName>
        <fullName evidence="2">DUF3160 domain-containing protein</fullName>
    </submittedName>
</protein>
<evidence type="ECO:0000313" key="2">
    <source>
        <dbReference type="EMBL" id="WXB06161.1"/>
    </source>
</evidence>
<dbReference type="EMBL" id="CP089983">
    <property type="protein sequence ID" value="WXB06161.1"/>
    <property type="molecule type" value="Genomic_DNA"/>
</dbReference>
<keyword evidence="3" id="KW-1185">Reference proteome</keyword>
<organism evidence="2 3">
    <name type="scientific">Pendulispora rubella</name>
    <dbReference type="NCBI Taxonomy" id="2741070"/>
    <lineage>
        <taxon>Bacteria</taxon>
        <taxon>Pseudomonadati</taxon>
        <taxon>Myxococcota</taxon>
        <taxon>Myxococcia</taxon>
        <taxon>Myxococcales</taxon>
        <taxon>Sorangiineae</taxon>
        <taxon>Pendulisporaceae</taxon>
        <taxon>Pendulispora</taxon>
    </lineage>
</organism>
<accession>A0ABZ2LAC4</accession>
<reference evidence="2" key="1">
    <citation type="submission" date="2021-12" db="EMBL/GenBank/DDBJ databases">
        <title>Discovery of the Pendulisporaceae a myxobacterial family with distinct sporulation behavior and unique specialized metabolism.</title>
        <authorList>
            <person name="Garcia R."/>
            <person name="Popoff A."/>
            <person name="Bader C.D."/>
            <person name="Loehr J."/>
            <person name="Walesch S."/>
            <person name="Walt C."/>
            <person name="Boldt J."/>
            <person name="Bunk B."/>
            <person name="Haeckl F.J.F.P.J."/>
            <person name="Gunesch A.P."/>
            <person name="Birkelbach J."/>
            <person name="Nuebel U."/>
            <person name="Pietschmann T."/>
            <person name="Bach T."/>
            <person name="Mueller R."/>
        </authorList>
    </citation>
    <scope>NUCLEOTIDE SEQUENCE</scope>
    <source>
        <strain evidence="2">MSr11367</strain>
    </source>
</reference>
<dbReference type="Pfam" id="PF11369">
    <property type="entry name" value="DUF3160"/>
    <property type="match status" value="1"/>
</dbReference>